<gene>
    <name evidence="2" type="ORF">AB1Y20_011099</name>
</gene>
<protein>
    <submittedName>
        <fullName evidence="2">Uncharacterized protein</fullName>
    </submittedName>
</protein>
<sequence>MRPSPGACLLPPPPGGGAADPSRLVQAGRLELPAPQSLPTTSAVDAAPAAPGFAPSGCPHEPLRLCGEPSLPVAQPSGGSAPATPNDVTICAQPASIRPSIPSLPMIAGVHAPARRREGLSGAPVVHCSLPTNDCAPSLALRGKGAKHARLCAGPWASALASMPPMPLTGVKRAQAGLADTPLSSEDIALVRRQRAACALASILPWDAAGFILGDSPAMVASRPVSETTTRLVRALTSYGVSSTEAAYSALGRLMSWVILHHPDSLSIEGSHVSDFLEAEQPSATTLTALTWLRDHCGLDIPARGPACRPYRCRPPVAPRSNESLSIGAVVALEYLAAHHPSEWVRGHAAGWSTITRLALRLEQAQSCVLNAFVPHEYDGETFTIVVGSVRRDKNPNPAKRRPRPIWGVIDGLDHADCIRESLQAMLVGVETSQFLLRDTDSPDGDPTIHGHAAKRFLLNVAEASAAFTSVEACEVGRFSMSTSQSSDLEPVAAMLQAHSMRASVLPDIYAGKAKVARVFDLLVKAHLTLRSARRAMSANPSLATTGVASWGLAGPFAERPTPQPLPLTQSE</sequence>
<feature type="region of interest" description="Disordered" evidence="1">
    <location>
        <begin position="1"/>
        <end position="22"/>
    </location>
</feature>
<evidence type="ECO:0000313" key="2">
    <source>
        <dbReference type="EMBL" id="KAL1503030.1"/>
    </source>
</evidence>
<evidence type="ECO:0000313" key="3">
    <source>
        <dbReference type="Proteomes" id="UP001515480"/>
    </source>
</evidence>
<proteinExistence type="predicted"/>
<dbReference type="Proteomes" id="UP001515480">
    <property type="component" value="Unassembled WGS sequence"/>
</dbReference>
<keyword evidence="3" id="KW-1185">Reference proteome</keyword>
<dbReference type="EMBL" id="JBGBPQ010000022">
    <property type="protein sequence ID" value="KAL1503030.1"/>
    <property type="molecule type" value="Genomic_DNA"/>
</dbReference>
<reference evidence="2 3" key="1">
    <citation type="journal article" date="2024" name="Science">
        <title>Giant polyketide synthase enzymes in the biosynthesis of giant marine polyether toxins.</title>
        <authorList>
            <person name="Fallon T.R."/>
            <person name="Shende V.V."/>
            <person name="Wierzbicki I.H."/>
            <person name="Pendleton A.L."/>
            <person name="Watervoot N.F."/>
            <person name="Auber R.P."/>
            <person name="Gonzalez D.J."/>
            <person name="Wisecaver J.H."/>
            <person name="Moore B.S."/>
        </authorList>
    </citation>
    <scope>NUCLEOTIDE SEQUENCE [LARGE SCALE GENOMIC DNA]</scope>
    <source>
        <strain evidence="2 3">12B1</strain>
    </source>
</reference>
<organism evidence="2 3">
    <name type="scientific">Prymnesium parvum</name>
    <name type="common">Toxic golden alga</name>
    <dbReference type="NCBI Taxonomy" id="97485"/>
    <lineage>
        <taxon>Eukaryota</taxon>
        <taxon>Haptista</taxon>
        <taxon>Haptophyta</taxon>
        <taxon>Prymnesiophyceae</taxon>
        <taxon>Prymnesiales</taxon>
        <taxon>Prymnesiaceae</taxon>
        <taxon>Prymnesium</taxon>
    </lineage>
</organism>
<evidence type="ECO:0000256" key="1">
    <source>
        <dbReference type="SAM" id="MobiDB-lite"/>
    </source>
</evidence>
<accession>A0AB34ILX6</accession>
<name>A0AB34ILX6_PRYPA</name>
<comment type="caution">
    <text evidence="2">The sequence shown here is derived from an EMBL/GenBank/DDBJ whole genome shotgun (WGS) entry which is preliminary data.</text>
</comment>
<dbReference type="AlphaFoldDB" id="A0AB34ILX6"/>